<comment type="caution">
    <text evidence="1">The sequence shown here is derived from an EMBL/GenBank/DDBJ whole genome shotgun (WGS) entry which is preliminary data.</text>
</comment>
<reference evidence="1" key="1">
    <citation type="submission" date="2021-02" db="EMBL/GenBank/DDBJ databases">
        <authorList>
            <person name="Dougan E. K."/>
            <person name="Rhodes N."/>
            <person name="Thang M."/>
            <person name="Chan C."/>
        </authorList>
    </citation>
    <scope>NUCLEOTIDE SEQUENCE</scope>
</reference>
<name>A0A813JGS8_POLGL</name>
<accession>A0A813JGS8</accession>
<gene>
    <name evidence="1" type="ORF">PGLA2088_LOCUS20503</name>
</gene>
<dbReference type="AlphaFoldDB" id="A0A813JGS8"/>
<dbReference type="EMBL" id="CAJNNW010025635">
    <property type="protein sequence ID" value="CAE8677879.1"/>
    <property type="molecule type" value="Genomic_DNA"/>
</dbReference>
<evidence type="ECO:0000313" key="1">
    <source>
        <dbReference type="EMBL" id="CAE8677879.1"/>
    </source>
</evidence>
<organism evidence="1 2">
    <name type="scientific">Polarella glacialis</name>
    <name type="common">Dinoflagellate</name>
    <dbReference type="NCBI Taxonomy" id="89957"/>
    <lineage>
        <taxon>Eukaryota</taxon>
        <taxon>Sar</taxon>
        <taxon>Alveolata</taxon>
        <taxon>Dinophyceae</taxon>
        <taxon>Suessiales</taxon>
        <taxon>Suessiaceae</taxon>
        <taxon>Polarella</taxon>
    </lineage>
</organism>
<protein>
    <submittedName>
        <fullName evidence="1">Uncharacterized protein</fullName>
    </submittedName>
</protein>
<evidence type="ECO:0000313" key="2">
    <source>
        <dbReference type="Proteomes" id="UP000626109"/>
    </source>
</evidence>
<dbReference type="Proteomes" id="UP000626109">
    <property type="component" value="Unassembled WGS sequence"/>
</dbReference>
<proteinExistence type="predicted"/>
<sequence>MLQPLQTRRPLPPAALEALVVAALALGLNCAGAVRRYWFAATVLWRVAYDGLLRPGEMLQLTRRAVRLPDDLLTIGMLAVLIIEAPNNRRRVGKRQFVLIKNGVTVDWLRWLVLPLKPGQGPFLAPERLW</sequence>